<keyword evidence="1" id="KW-0805">Transcription regulation</keyword>
<name>A0A418YIS3_9GAMM</name>
<evidence type="ECO:0000256" key="3">
    <source>
        <dbReference type="ARBA" id="ARBA00023163"/>
    </source>
</evidence>
<evidence type="ECO:0000256" key="2">
    <source>
        <dbReference type="ARBA" id="ARBA00023125"/>
    </source>
</evidence>
<dbReference type="GO" id="GO:0003677">
    <property type="term" value="F:DNA binding"/>
    <property type="evidence" value="ECO:0007669"/>
    <property type="project" value="UniProtKB-UniRule"/>
</dbReference>
<sequence>MRKGTVTRMAILRTALDLASREGLKHITIGSLAKARGMSKSGVYAHFKSKQKLQLEVVQYAQLMFSERVLRPTRGIEDTLARLQKIAHHWYHWSDRLSGGCFFIAAVVDFDDQDDPVAQELKMQQQSWYDHLTLCLRQGIKQGVLPEDLDFSAFLNEFNGLYLSAQWHNWLLDKPQSEAQYQQAVLKLLQRYQVTD</sequence>
<dbReference type="AlphaFoldDB" id="A0A418YIS3"/>
<dbReference type="SUPFAM" id="SSF48498">
    <property type="entry name" value="Tetracyclin repressor-like, C-terminal domain"/>
    <property type="match status" value="1"/>
</dbReference>
<dbReference type="Gene3D" id="1.10.10.60">
    <property type="entry name" value="Homeodomain-like"/>
    <property type="match status" value="1"/>
</dbReference>
<feature type="domain" description="HTH tetR-type" evidence="5">
    <location>
        <begin position="5"/>
        <end position="65"/>
    </location>
</feature>
<reference evidence="6 7" key="2">
    <citation type="submission" date="2019-01" db="EMBL/GenBank/DDBJ databases">
        <title>Motilimonas pumilus sp. nov., isolated from the gut of sea cucumber (Apostichopus japonicus).</title>
        <authorList>
            <person name="Wang F.-Q."/>
            <person name="Ren L.-H."/>
            <person name="Lin Y.-W."/>
            <person name="Sun G.-H."/>
            <person name="Du Z.-J."/>
            <person name="Zhao J.-X."/>
            <person name="Liu X.-J."/>
            <person name="Liu L.-J."/>
        </authorList>
    </citation>
    <scope>NUCLEOTIDE SEQUENCE [LARGE SCALE GENOMIC DNA]</scope>
    <source>
        <strain evidence="6 7">PLHSC7-2</strain>
    </source>
</reference>
<keyword evidence="2 4" id="KW-0238">DNA-binding</keyword>
<dbReference type="InterPro" id="IPR011075">
    <property type="entry name" value="TetR_C"/>
</dbReference>
<dbReference type="PANTHER" id="PTHR47506">
    <property type="entry name" value="TRANSCRIPTIONAL REGULATORY PROTEIN"/>
    <property type="match status" value="1"/>
</dbReference>
<dbReference type="Proteomes" id="UP000283255">
    <property type="component" value="Unassembled WGS sequence"/>
</dbReference>
<gene>
    <name evidence="6" type="ORF">D1Z90_03355</name>
</gene>
<dbReference type="InterPro" id="IPR036271">
    <property type="entry name" value="Tet_transcr_reg_TetR-rel_C_sf"/>
</dbReference>
<evidence type="ECO:0000259" key="5">
    <source>
        <dbReference type="PROSITE" id="PS50977"/>
    </source>
</evidence>
<dbReference type="InterPro" id="IPR009057">
    <property type="entry name" value="Homeodomain-like_sf"/>
</dbReference>
<evidence type="ECO:0000256" key="1">
    <source>
        <dbReference type="ARBA" id="ARBA00023015"/>
    </source>
</evidence>
<dbReference type="PRINTS" id="PR00455">
    <property type="entry name" value="HTHTETR"/>
</dbReference>
<keyword evidence="3" id="KW-0804">Transcription</keyword>
<proteinExistence type="predicted"/>
<dbReference type="SUPFAM" id="SSF46689">
    <property type="entry name" value="Homeodomain-like"/>
    <property type="match status" value="1"/>
</dbReference>
<organism evidence="6 7">
    <name type="scientific">Motilimonas pumila</name>
    <dbReference type="NCBI Taxonomy" id="2303987"/>
    <lineage>
        <taxon>Bacteria</taxon>
        <taxon>Pseudomonadati</taxon>
        <taxon>Pseudomonadota</taxon>
        <taxon>Gammaproteobacteria</taxon>
        <taxon>Alteromonadales</taxon>
        <taxon>Alteromonadales genera incertae sedis</taxon>
        <taxon>Motilimonas</taxon>
    </lineage>
</organism>
<evidence type="ECO:0000313" key="6">
    <source>
        <dbReference type="EMBL" id="RJG50530.1"/>
    </source>
</evidence>
<dbReference type="Pfam" id="PF00440">
    <property type="entry name" value="TetR_N"/>
    <property type="match status" value="1"/>
</dbReference>
<dbReference type="PANTHER" id="PTHR47506:SF6">
    <property type="entry name" value="HTH-TYPE TRANSCRIPTIONAL REPRESSOR NEMR"/>
    <property type="match status" value="1"/>
</dbReference>
<evidence type="ECO:0000256" key="4">
    <source>
        <dbReference type="PROSITE-ProRule" id="PRU00335"/>
    </source>
</evidence>
<dbReference type="Pfam" id="PF16925">
    <property type="entry name" value="TetR_C_13"/>
    <property type="match status" value="1"/>
</dbReference>
<dbReference type="EMBL" id="QZCH01000002">
    <property type="protein sequence ID" value="RJG50530.1"/>
    <property type="molecule type" value="Genomic_DNA"/>
</dbReference>
<dbReference type="InterPro" id="IPR001647">
    <property type="entry name" value="HTH_TetR"/>
</dbReference>
<protein>
    <submittedName>
        <fullName evidence="6">TetR/AcrR family transcriptional regulator</fullName>
    </submittedName>
</protein>
<reference evidence="6 7" key="1">
    <citation type="submission" date="2018-09" db="EMBL/GenBank/DDBJ databases">
        <authorList>
            <person name="Wang F."/>
        </authorList>
    </citation>
    <scope>NUCLEOTIDE SEQUENCE [LARGE SCALE GENOMIC DNA]</scope>
    <source>
        <strain evidence="6 7">PLHSC7-2</strain>
    </source>
</reference>
<keyword evidence="7" id="KW-1185">Reference proteome</keyword>
<feature type="DNA-binding region" description="H-T-H motif" evidence="4">
    <location>
        <begin position="28"/>
        <end position="47"/>
    </location>
</feature>
<comment type="caution">
    <text evidence="6">The sequence shown here is derived from an EMBL/GenBank/DDBJ whole genome shotgun (WGS) entry which is preliminary data.</text>
</comment>
<dbReference type="Gene3D" id="1.10.357.10">
    <property type="entry name" value="Tetracycline Repressor, domain 2"/>
    <property type="match status" value="1"/>
</dbReference>
<dbReference type="PROSITE" id="PS50977">
    <property type="entry name" value="HTH_TETR_2"/>
    <property type="match status" value="1"/>
</dbReference>
<evidence type="ECO:0000313" key="7">
    <source>
        <dbReference type="Proteomes" id="UP000283255"/>
    </source>
</evidence>
<accession>A0A418YIS3</accession>